<dbReference type="EMBL" id="JAIWQS010000005">
    <property type="protein sequence ID" value="KAJ8763822.1"/>
    <property type="molecule type" value="Genomic_DNA"/>
</dbReference>
<comment type="caution">
    <text evidence="2">The sequence shown here is derived from an EMBL/GenBank/DDBJ whole genome shotgun (WGS) entry which is preliminary data.</text>
</comment>
<dbReference type="AlphaFoldDB" id="A0AAV8TAI3"/>
<dbReference type="Proteomes" id="UP001159364">
    <property type="component" value="Linkage Group LG05"/>
</dbReference>
<reference evidence="2 3" key="1">
    <citation type="submission" date="2021-09" db="EMBL/GenBank/DDBJ databases">
        <title>Genomic insights and catalytic innovation underlie evolution of tropane alkaloids biosynthesis.</title>
        <authorList>
            <person name="Wang Y.-J."/>
            <person name="Tian T."/>
            <person name="Huang J.-P."/>
            <person name="Huang S.-X."/>
        </authorList>
    </citation>
    <scope>NUCLEOTIDE SEQUENCE [LARGE SCALE GENOMIC DNA]</scope>
    <source>
        <strain evidence="2">KIB-2018</strain>
        <tissue evidence="2">Leaf</tissue>
    </source>
</reference>
<feature type="compositionally biased region" description="Low complexity" evidence="1">
    <location>
        <begin position="172"/>
        <end position="188"/>
    </location>
</feature>
<feature type="region of interest" description="Disordered" evidence="1">
    <location>
        <begin position="172"/>
        <end position="191"/>
    </location>
</feature>
<feature type="compositionally biased region" description="Low complexity" evidence="1">
    <location>
        <begin position="215"/>
        <end position="226"/>
    </location>
</feature>
<evidence type="ECO:0000313" key="2">
    <source>
        <dbReference type="EMBL" id="KAJ8763822.1"/>
    </source>
</evidence>
<feature type="region of interest" description="Disordered" evidence="1">
    <location>
        <begin position="209"/>
        <end position="245"/>
    </location>
</feature>
<organism evidence="2 3">
    <name type="scientific">Erythroxylum novogranatense</name>
    <dbReference type="NCBI Taxonomy" id="1862640"/>
    <lineage>
        <taxon>Eukaryota</taxon>
        <taxon>Viridiplantae</taxon>
        <taxon>Streptophyta</taxon>
        <taxon>Embryophyta</taxon>
        <taxon>Tracheophyta</taxon>
        <taxon>Spermatophyta</taxon>
        <taxon>Magnoliopsida</taxon>
        <taxon>eudicotyledons</taxon>
        <taxon>Gunneridae</taxon>
        <taxon>Pentapetalae</taxon>
        <taxon>rosids</taxon>
        <taxon>fabids</taxon>
        <taxon>Malpighiales</taxon>
        <taxon>Erythroxylaceae</taxon>
        <taxon>Erythroxylum</taxon>
    </lineage>
</organism>
<proteinExistence type="predicted"/>
<sequence>MVRRESLQQTDRPSNPTSPRVSRSSWQTHHNHPPSSNPSEYFRNILESSSNHHQERKYSFGSPKLSPVPRSQDQSDYWKLLFESGTAIHSDKKRSSGQSLLSTNSLSITPESCASYPNLADFEELLLDGRRSAPPNFQELLDSKTQYSTTNLTDHNLINGLSSSSISISCSSSSSTTSEPSSSSSPPELQCPELKKSYRDAALSVTNFKQHPNTQLSSSVQVQPSQYRSKEIVESESSQKRPTIKPASGSSKFLFKFGNIDESLVENCSKYSAVTFISQLPKAVNEFRPTRASKPSKVLTRTESYADGRQLIDSESQVQETPPLLVKDSANFMANVAIASGDNIFERCNSCSNPLKHCCSQTILRTVLSKSSST</sequence>
<name>A0AAV8TAI3_9ROSI</name>
<gene>
    <name evidence="2" type="ORF">K2173_003604</name>
</gene>
<evidence type="ECO:0000256" key="1">
    <source>
        <dbReference type="SAM" id="MobiDB-lite"/>
    </source>
</evidence>
<protein>
    <submittedName>
        <fullName evidence="2">Uncharacterized protein</fullName>
    </submittedName>
</protein>
<evidence type="ECO:0000313" key="3">
    <source>
        <dbReference type="Proteomes" id="UP001159364"/>
    </source>
</evidence>
<feature type="region of interest" description="Disordered" evidence="1">
    <location>
        <begin position="1"/>
        <end position="71"/>
    </location>
</feature>
<accession>A0AAV8TAI3</accession>
<keyword evidence="3" id="KW-1185">Reference proteome</keyword>
<feature type="compositionally biased region" description="Polar residues" evidence="1">
    <location>
        <begin position="7"/>
        <end position="39"/>
    </location>
</feature>
<feature type="compositionally biased region" description="Basic and acidic residues" evidence="1">
    <location>
        <begin position="228"/>
        <end position="239"/>
    </location>
</feature>